<protein>
    <submittedName>
        <fullName evidence="1">Uncharacterized protein</fullName>
    </submittedName>
</protein>
<gene>
    <name evidence="1" type="ORF">F4556_003020</name>
</gene>
<dbReference type="AlphaFoldDB" id="A0A7W7SBL3"/>
<dbReference type="Proteomes" id="UP000573327">
    <property type="component" value="Unassembled WGS sequence"/>
</dbReference>
<proteinExistence type="predicted"/>
<comment type="caution">
    <text evidence="1">The sequence shown here is derived from an EMBL/GenBank/DDBJ whole genome shotgun (WGS) entry which is preliminary data.</text>
</comment>
<sequence>MTAAFELSYRALSEEQARLFRLTSLHPGPDFSTETTAEWYDGNATKANQLLQALGAVLEGRPA</sequence>
<dbReference type="EMBL" id="JACHJR010000001">
    <property type="protein sequence ID" value="MBB4947485.1"/>
    <property type="molecule type" value="Genomic_DNA"/>
</dbReference>
<evidence type="ECO:0000313" key="1">
    <source>
        <dbReference type="EMBL" id="MBB4947485.1"/>
    </source>
</evidence>
<organism evidence="1 2">
    <name type="scientific">Kitasatospora gansuensis</name>
    <dbReference type="NCBI Taxonomy" id="258050"/>
    <lineage>
        <taxon>Bacteria</taxon>
        <taxon>Bacillati</taxon>
        <taxon>Actinomycetota</taxon>
        <taxon>Actinomycetes</taxon>
        <taxon>Kitasatosporales</taxon>
        <taxon>Streptomycetaceae</taxon>
        <taxon>Kitasatospora</taxon>
    </lineage>
</organism>
<reference evidence="1 2" key="1">
    <citation type="submission" date="2020-08" db="EMBL/GenBank/DDBJ databases">
        <title>Sequencing the genomes of 1000 actinobacteria strains.</title>
        <authorList>
            <person name="Klenk H.-P."/>
        </authorList>
    </citation>
    <scope>NUCLEOTIDE SEQUENCE [LARGE SCALE GENOMIC DNA]</scope>
    <source>
        <strain evidence="1 2">DSM 44786</strain>
    </source>
</reference>
<dbReference type="RefSeq" id="WP_184915522.1">
    <property type="nucleotide sequence ID" value="NZ_JACHJR010000001.1"/>
</dbReference>
<name>A0A7W7SBL3_9ACTN</name>
<evidence type="ECO:0000313" key="2">
    <source>
        <dbReference type="Proteomes" id="UP000573327"/>
    </source>
</evidence>
<accession>A0A7W7SBL3</accession>
<keyword evidence="2" id="KW-1185">Reference proteome</keyword>